<feature type="domain" description="Glucose/Sorbosone dehydrogenase" evidence="2">
    <location>
        <begin position="44"/>
        <end position="364"/>
    </location>
</feature>
<protein>
    <submittedName>
        <fullName evidence="3">PQQ-dependent sugar dehydrogenase</fullName>
    </submittedName>
</protein>
<dbReference type="KEGG" id="taw:EI545_00875"/>
<dbReference type="OrthoDB" id="9770043at2"/>
<keyword evidence="4" id="KW-1185">Reference proteome</keyword>
<dbReference type="EMBL" id="CP034328">
    <property type="protein sequence ID" value="AZL57521.1"/>
    <property type="molecule type" value="Genomic_DNA"/>
</dbReference>
<dbReference type="InterPro" id="IPR011042">
    <property type="entry name" value="6-blade_b-propeller_TolB-like"/>
</dbReference>
<evidence type="ECO:0000259" key="2">
    <source>
        <dbReference type="Pfam" id="PF07995"/>
    </source>
</evidence>
<dbReference type="RefSeq" id="WP_125323709.1">
    <property type="nucleotide sequence ID" value="NZ_CP034328.1"/>
</dbReference>
<dbReference type="Pfam" id="PF07995">
    <property type="entry name" value="GSDH"/>
    <property type="match status" value="1"/>
</dbReference>
<accession>A0A3S8U1N9</accession>
<dbReference type="InterPro" id="IPR012938">
    <property type="entry name" value="Glc/Sorbosone_DH"/>
</dbReference>
<name>A0A3S8U1N9_9RHOB</name>
<dbReference type="PANTHER" id="PTHR19328:SF75">
    <property type="entry name" value="ALDOSE SUGAR DEHYDROGENASE YLII"/>
    <property type="match status" value="1"/>
</dbReference>
<dbReference type="SUPFAM" id="SSF50952">
    <property type="entry name" value="Soluble quinoprotein glucose dehydrogenase"/>
    <property type="match status" value="1"/>
</dbReference>
<dbReference type="InterPro" id="IPR011041">
    <property type="entry name" value="Quinoprot_gluc/sorb_DH_b-prop"/>
</dbReference>
<dbReference type="AlphaFoldDB" id="A0A3S8U1N9"/>
<feature type="chain" id="PRO_5018993682" evidence="1">
    <location>
        <begin position="25"/>
        <end position="373"/>
    </location>
</feature>
<evidence type="ECO:0000313" key="4">
    <source>
        <dbReference type="Proteomes" id="UP000282002"/>
    </source>
</evidence>
<organism evidence="3 4">
    <name type="scientific">Tabrizicola piscis</name>
    <dbReference type="NCBI Taxonomy" id="2494374"/>
    <lineage>
        <taxon>Bacteria</taxon>
        <taxon>Pseudomonadati</taxon>
        <taxon>Pseudomonadota</taxon>
        <taxon>Alphaproteobacteria</taxon>
        <taxon>Rhodobacterales</taxon>
        <taxon>Paracoccaceae</taxon>
        <taxon>Tabrizicola</taxon>
    </lineage>
</organism>
<evidence type="ECO:0000256" key="1">
    <source>
        <dbReference type="SAM" id="SignalP"/>
    </source>
</evidence>
<reference evidence="3 4" key="1">
    <citation type="submission" date="2018-12" db="EMBL/GenBank/DDBJ databases">
        <title>Complete genome sequencing of Tabrizicola sp. K13M18.</title>
        <authorList>
            <person name="Bae J.-W."/>
        </authorList>
    </citation>
    <scope>NUCLEOTIDE SEQUENCE [LARGE SCALE GENOMIC DNA]</scope>
    <source>
        <strain evidence="3 4">K13M18</strain>
    </source>
</reference>
<dbReference type="Gene3D" id="2.120.10.30">
    <property type="entry name" value="TolB, C-terminal domain"/>
    <property type="match status" value="1"/>
</dbReference>
<sequence length="373" mass="38983">MPKVRHRFEAALAALFMGASVAGAADGIETSAGVLQITPVAEGLEEPWAISFLPGGAFLVTERDGVLKHFAAPLAEPQLVSGLPEIEVEGQGGLLDVLIPQDFDTTREVWLTYAKAQDGGSGTAIGKGTLSADGTTLEGFTDLFEMPPGSSGGRHFGARMVEATDGTIFLTLGDRGTGPGGLQSQDVSVAEGKIIHLNRDGSPATQLEGALPGLFSLGHRNPQGATLDLDGRLLIVEHGARGGDELNAPEAGKNYGWPVITYGVNYNGRSIGTGTAQDGMEQPLHYWDPSIAPSGLLVYSGALIPDWRGDILFGSLNSDFLGRLDPDTAADTGYAEERLSTAETGRVRDVVEAPDGSIWFLSVGNGAAYRLAP</sequence>
<gene>
    <name evidence="3" type="ORF">EI545_00875</name>
</gene>
<keyword evidence="1" id="KW-0732">Signal</keyword>
<proteinExistence type="predicted"/>
<feature type="signal peptide" evidence="1">
    <location>
        <begin position="1"/>
        <end position="24"/>
    </location>
</feature>
<evidence type="ECO:0000313" key="3">
    <source>
        <dbReference type="EMBL" id="AZL57521.1"/>
    </source>
</evidence>
<dbReference type="Proteomes" id="UP000282002">
    <property type="component" value="Chromosome"/>
</dbReference>
<dbReference type="PANTHER" id="PTHR19328">
    <property type="entry name" value="HEDGEHOG-INTERACTING PROTEIN"/>
    <property type="match status" value="1"/>
</dbReference>